<name>A0A8K0K0J5_LADFU</name>
<dbReference type="SUPFAM" id="SSF52047">
    <property type="entry name" value="RNI-like"/>
    <property type="match status" value="1"/>
</dbReference>
<keyword evidence="3" id="KW-1185">Reference proteome</keyword>
<organism evidence="2 3">
    <name type="scientific">Ladona fulva</name>
    <name type="common">Scarce chaser dragonfly</name>
    <name type="synonym">Libellula fulva</name>
    <dbReference type="NCBI Taxonomy" id="123851"/>
    <lineage>
        <taxon>Eukaryota</taxon>
        <taxon>Metazoa</taxon>
        <taxon>Ecdysozoa</taxon>
        <taxon>Arthropoda</taxon>
        <taxon>Hexapoda</taxon>
        <taxon>Insecta</taxon>
        <taxon>Pterygota</taxon>
        <taxon>Palaeoptera</taxon>
        <taxon>Odonata</taxon>
        <taxon>Epiprocta</taxon>
        <taxon>Anisoptera</taxon>
        <taxon>Libelluloidea</taxon>
        <taxon>Libellulidae</taxon>
        <taxon>Ladona</taxon>
    </lineage>
</organism>
<dbReference type="InterPro" id="IPR032675">
    <property type="entry name" value="LRR_dom_sf"/>
</dbReference>
<dbReference type="PANTHER" id="PTHR13318">
    <property type="entry name" value="PARTNER OF PAIRED, ISOFORM B-RELATED"/>
    <property type="match status" value="1"/>
</dbReference>
<dbReference type="Gene3D" id="3.80.10.10">
    <property type="entry name" value="Ribonuclease Inhibitor"/>
    <property type="match status" value="1"/>
</dbReference>
<reference evidence="2" key="1">
    <citation type="submission" date="2013-04" db="EMBL/GenBank/DDBJ databases">
        <authorList>
            <person name="Qu J."/>
            <person name="Murali S.C."/>
            <person name="Bandaranaike D."/>
            <person name="Bellair M."/>
            <person name="Blankenburg K."/>
            <person name="Chao H."/>
            <person name="Dinh H."/>
            <person name="Doddapaneni H."/>
            <person name="Downs B."/>
            <person name="Dugan-Rocha S."/>
            <person name="Elkadiri S."/>
            <person name="Gnanaolivu R.D."/>
            <person name="Hernandez B."/>
            <person name="Javaid M."/>
            <person name="Jayaseelan J.C."/>
            <person name="Lee S."/>
            <person name="Li M."/>
            <person name="Ming W."/>
            <person name="Munidasa M."/>
            <person name="Muniz J."/>
            <person name="Nguyen L."/>
            <person name="Ongeri F."/>
            <person name="Osuji N."/>
            <person name="Pu L.-L."/>
            <person name="Puazo M."/>
            <person name="Qu C."/>
            <person name="Quiroz J."/>
            <person name="Raj R."/>
            <person name="Weissenberger G."/>
            <person name="Xin Y."/>
            <person name="Zou X."/>
            <person name="Han Y."/>
            <person name="Richards S."/>
            <person name="Worley K."/>
            <person name="Muzny D."/>
            <person name="Gibbs R."/>
        </authorList>
    </citation>
    <scope>NUCLEOTIDE SEQUENCE</scope>
    <source>
        <strain evidence="2">Sampled in the wild</strain>
    </source>
</reference>
<dbReference type="InterPro" id="IPR006553">
    <property type="entry name" value="Leu-rich_rpt_Cys-con_subtyp"/>
</dbReference>
<dbReference type="Pfam" id="PF25372">
    <property type="entry name" value="DUF7885"/>
    <property type="match status" value="1"/>
</dbReference>
<accession>A0A8K0K0J5</accession>
<dbReference type="PANTHER" id="PTHR13318:SF190">
    <property type="entry name" value="PARTNER OF PAIRED, ISOFORM B"/>
    <property type="match status" value="1"/>
</dbReference>
<gene>
    <name evidence="2" type="ORF">J437_LFUL003058</name>
</gene>
<proteinExistence type="predicted"/>
<evidence type="ECO:0000259" key="1">
    <source>
        <dbReference type="Pfam" id="PF25372"/>
    </source>
</evidence>
<evidence type="ECO:0000313" key="2">
    <source>
        <dbReference type="EMBL" id="KAG8225999.1"/>
    </source>
</evidence>
<feature type="domain" description="F-box/LRR-repeat protein 15-like leucin rich repeat" evidence="1">
    <location>
        <begin position="105"/>
        <end position="220"/>
    </location>
</feature>
<dbReference type="OrthoDB" id="10257471at2759"/>
<reference evidence="2" key="2">
    <citation type="submission" date="2017-10" db="EMBL/GenBank/DDBJ databases">
        <title>Ladona fulva Genome sequencing and assembly.</title>
        <authorList>
            <person name="Murali S."/>
            <person name="Richards S."/>
            <person name="Bandaranaike D."/>
            <person name="Bellair M."/>
            <person name="Blankenburg K."/>
            <person name="Chao H."/>
            <person name="Dinh H."/>
            <person name="Doddapaneni H."/>
            <person name="Dugan-Rocha S."/>
            <person name="Elkadiri S."/>
            <person name="Gnanaolivu R."/>
            <person name="Hernandez B."/>
            <person name="Skinner E."/>
            <person name="Javaid M."/>
            <person name="Lee S."/>
            <person name="Li M."/>
            <person name="Ming W."/>
            <person name="Munidasa M."/>
            <person name="Muniz J."/>
            <person name="Nguyen L."/>
            <person name="Hughes D."/>
            <person name="Osuji N."/>
            <person name="Pu L.-L."/>
            <person name="Puazo M."/>
            <person name="Qu C."/>
            <person name="Quiroz J."/>
            <person name="Raj R."/>
            <person name="Weissenberger G."/>
            <person name="Xin Y."/>
            <person name="Zou X."/>
            <person name="Han Y."/>
            <person name="Worley K."/>
            <person name="Muzny D."/>
            <person name="Gibbs R."/>
        </authorList>
    </citation>
    <scope>NUCLEOTIDE SEQUENCE</scope>
    <source>
        <strain evidence="2">Sampled in the wild</strain>
    </source>
</reference>
<comment type="caution">
    <text evidence="2">The sequence shown here is derived from an EMBL/GenBank/DDBJ whole genome shotgun (WGS) entry which is preliminary data.</text>
</comment>
<sequence length="286" mass="31432">MENMLVLANPKTLLSISAEIVSKNVSSQSEDVKLLPLNLKSKLLNLMSKRGILDAISLSSLLSFHELTLDLSESSLDDDCLAAARGCSRLQTLNLNPGKNQAHKFSSQAMLQLFPSLSSLTILYMRRCPAVSDEVIGLISKSCMKLTQLDVGGCNLITDKSLDHIATGLENLTSLNISYTQVSDDGIAILSRGKCRNTLSELLMNECPRITERGVSCIFSNFPSMKYFFFHGCAISVLNVQFVQTHAATPRVVLSADAKANFMDNLLRLLHRILNGSFKERLNGFD</sequence>
<dbReference type="SMART" id="SM00367">
    <property type="entry name" value="LRR_CC"/>
    <property type="match status" value="4"/>
</dbReference>
<dbReference type="AlphaFoldDB" id="A0A8K0K0J5"/>
<dbReference type="InterPro" id="IPR057207">
    <property type="entry name" value="FBXL15_LRR"/>
</dbReference>
<dbReference type="EMBL" id="KZ308262">
    <property type="protein sequence ID" value="KAG8225999.1"/>
    <property type="molecule type" value="Genomic_DNA"/>
</dbReference>
<dbReference type="GO" id="GO:0019005">
    <property type="term" value="C:SCF ubiquitin ligase complex"/>
    <property type="evidence" value="ECO:0007669"/>
    <property type="project" value="TreeGrafter"/>
</dbReference>
<evidence type="ECO:0000313" key="3">
    <source>
        <dbReference type="Proteomes" id="UP000792457"/>
    </source>
</evidence>
<dbReference type="GO" id="GO:0031146">
    <property type="term" value="P:SCF-dependent proteasomal ubiquitin-dependent protein catabolic process"/>
    <property type="evidence" value="ECO:0007669"/>
    <property type="project" value="TreeGrafter"/>
</dbReference>
<dbReference type="Proteomes" id="UP000792457">
    <property type="component" value="Unassembled WGS sequence"/>
</dbReference>
<protein>
    <recommendedName>
        <fullName evidence="1">F-box/LRR-repeat protein 15-like leucin rich repeat domain-containing protein</fullName>
    </recommendedName>
</protein>